<dbReference type="InterPro" id="IPR015943">
    <property type="entry name" value="WD40/YVTN_repeat-like_dom_sf"/>
</dbReference>
<keyword evidence="6" id="KW-0175">Coiled coil</keyword>
<dbReference type="Gene3D" id="1.10.220.100">
    <property type="entry name" value="conserved c-terminal region of ge- 1"/>
    <property type="match status" value="1"/>
</dbReference>
<evidence type="ECO:0000259" key="10">
    <source>
        <dbReference type="Pfam" id="PF21289"/>
    </source>
</evidence>
<feature type="compositionally biased region" description="Polar residues" evidence="8">
    <location>
        <begin position="619"/>
        <end position="635"/>
    </location>
</feature>
<dbReference type="InterPro" id="IPR001680">
    <property type="entry name" value="WD40_rpt"/>
</dbReference>
<dbReference type="PANTHER" id="PTHR15598">
    <property type="entry name" value="ENHANCER OF MRNA-DECAPPING PROTEIN 4"/>
    <property type="match status" value="1"/>
</dbReference>
<feature type="compositionally biased region" description="Basic and acidic residues" evidence="8">
    <location>
        <begin position="880"/>
        <end position="891"/>
    </location>
</feature>
<organism evidence="11 12">
    <name type="scientific">Mya arenaria</name>
    <name type="common">Soft-shell clam</name>
    <dbReference type="NCBI Taxonomy" id="6604"/>
    <lineage>
        <taxon>Eukaryota</taxon>
        <taxon>Metazoa</taxon>
        <taxon>Spiralia</taxon>
        <taxon>Lophotrochozoa</taxon>
        <taxon>Mollusca</taxon>
        <taxon>Bivalvia</taxon>
        <taxon>Autobranchia</taxon>
        <taxon>Heteroconchia</taxon>
        <taxon>Euheterodonta</taxon>
        <taxon>Imparidentia</taxon>
        <taxon>Neoheterodontei</taxon>
        <taxon>Myida</taxon>
        <taxon>Myoidea</taxon>
        <taxon>Myidae</taxon>
        <taxon>Mya</taxon>
    </lineage>
</organism>
<dbReference type="SMART" id="SM00320">
    <property type="entry name" value="WD40"/>
    <property type="match status" value="3"/>
</dbReference>
<evidence type="ECO:0000256" key="6">
    <source>
        <dbReference type="ARBA" id="ARBA00023054"/>
    </source>
</evidence>
<evidence type="ECO:0000313" key="12">
    <source>
        <dbReference type="Proteomes" id="UP001164746"/>
    </source>
</evidence>
<feature type="repeat" description="WD" evidence="7">
    <location>
        <begin position="310"/>
        <end position="338"/>
    </location>
</feature>
<feature type="region of interest" description="Disordered" evidence="8">
    <location>
        <begin position="908"/>
        <end position="927"/>
    </location>
</feature>
<feature type="compositionally biased region" description="Acidic residues" evidence="8">
    <location>
        <begin position="792"/>
        <end position="858"/>
    </location>
</feature>
<sequence>MDDTKSPTSSMESTGDTSRLLKELIDLQKSSASSMASIDRSINVQESHEVLQTISGMAQTSGDGTDPTLTELMKTMYDGNSARQLITLQGTDTANSFSVFGQEVDIVSSKQLNKSQSLAGSTGSNKVKITPVVNYDWENRRYVGNLVAVHRGNIFVAYVLKGKTGGVVRITNRKTAERHLLKDFVGRVIDLAFAHTDDVMLAVVDEIGNLCVYEIHQADDRKISSTRMLHVQRPQTSLVSEYHRVIWCPYIPDEVDETATSDCSTPDSASRMLVLTNDQQAEIWSVDMVTREYGDGPMFPQDVEIGLITIDSHSKPITDAAFSPDGTALATASLDGEVMCLHQWKPHNGKPMSCLFFLDDHKNCSPDALFWKFAVTGADNNQEIKIWSCDSWNCLQTIRFLSPPGVPSNFTYEPCMKASLDMSARFLILSDIRKNVLYVLQIHHAGDQSSVHVSSVSEFTLAQPCLSFAILDAGTKRFKISKGDDSHLDEITTGDIVPDDGEEDEKRSDTGASSLGVQIKLYTVHPNEAGVVDGLSDMSMSVDGSGEHDKSDSFSTPLAESTHTGQHILLTPDAFVSSSPRKLQAAVYTDESILDNSTAKSSTSSFTQVSAMNDDFLSPRSSSNSTITQTPTTPKAENLSPGLGLAIEVTPSSVPLPPITSIEETDLATPTSSGSRDLRVGDATPTPEETQEVDNFFQQSGERKRDLQMVSLDSTESTGMFEAVASGVSSVEVSRVKKSQSSYDENDEEDGSQLGESGESSIRAWPKPPKMSKGESDPALQAGQGDSHISLDEGDDNEADEDEEEEENEDNDEDDGDDGGEDDADVVVEEEETEGEAQEEEEEIVEEIEEEQEPSDESLDSKRGPMPAPVAGAGFSQSPREPRPVEVREIHKETVREVLDTKEMKKLQRRQHEQEQLRTVPDGNQPSIEEHLGKLENIVTSRVERLFNQHSQKEAQRVQDILRQSDARDERKHERLCSSVTQTISASVNTQLDKLVRSQLVPMEAMGVAAGNAIQAPIQAAYREAFQNFVIPTFERTTQNMYQQVSETFQRGTKECMQQHLLPMSICPRKLKLNMSILDTRQLESHLEGVRQRHQEGRDPVVMEMRRLSDSFQASAEQMQAHVLASIQTQLSSEISKTMTSDNVLLAMRSGAVTPARVTPDPQIEKTHILNLLRQGQLNAAFQQALSAANLELVIALCEAVNPNQVFNQSPCPLQQPVLLSLIQQLSADLENHTELKHKYLEEAVMNLDIHDSITQEHMRGVLLSLNQKLRVYIPAHPNLKITRSLRMLLMASESLIK</sequence>
<evidence type="ECO:0000256" key="5">
    <source>
        <dbReference type="ARBA" id="ARBA00022737"/>
    </source>
</evidence>
<evidence type="ECO:0000256" key="8">
    <source>
        <dbReference type="SAM" id="MobiDB-lite"/>
    </source>
</evidence>
<feature type="region of interest" description="Disordered" evidence="8">
    <location>
        <begin position="656"/>
        <end position="692"/>
    </location>
</feature>
<feature type="domain" description="Enhancer of mRNA-decapping protein 4 WD40 repeat region" evidence="9">
    <location>
        <begin position="123"/>
        <end position="445"/>
    </location>
</feature>
<dbReference type="InterPro" id="IPR049404">
    <property type="entry name" value="EDC4_C"/>
</dbReference>
<evidence type="ECO:0000256" key="2">
    <source>
        <dbReference type="ARBA" id="ARBA00009639"/>
    </source>
</evidence>
<dbReference type="Proteomes" id="UP001164746">
    <property type="component" value="Chromosome 8"/>
</dbReference>
<gene>
    <name evidence="11" type="ORF">MAR_025967</name>
</gene>
<dbReference type="PROSITE" id="PS50082">
    <property type="entry name" value="WD_REPEATS_2"/>
    <property type="match status" value="1"/>
</dbReference>
<dbReference type="EMBL" id="CP111019">
    <property type="protein sequence ID" value="WAR11787.1"/>
    <property type="molecule type" value="Genomic_DNA"/>
</dbReference>
<dbReference type="Gene3D" id="2.130.10.10">
    <property type="entry name" value="YVTN repeat-like/Quinoprotein amine dehydrogenase"/>
    <property type="match status" value="1"/>
</dbReference>
<evidence type="ECO:0000313" key="11">
    <source>
        <dbReference type="EMBL" id="WAR11787.1"/>
    </source>
</evidence>
<evidence type="ECO:0000256" key="3">
    <source>
        <dbReference type="ARBA" id="ARBA00022490"/>
    </source>
</evidence>
<keyword evidence="4 7" id="KW-0853">WD repeat</keyword>
<dbReference type="Gene3D" id="6.10.140.270">
    <property type="match status" value="1"/>
</dbReference>
<evidence type="ECO:0000256" key="4">
    <source>
        <dbReference type="ARBA" id="ARBA00022574"/>
    </source>
</evidence>
<dbReference type="InterPro" id="IPR032401">
    <property type="entry name" value="EDC4_WD40"/>
</dbReference>
<keyword evidence="12" id="KW-1185">Reference proteome</keyword>
<accession>A0ABY7ES71</accession>
<name>A0ABY7ES71_MYAAR</name>
<reference evidence="11" key="1">
    <citation type="submission" date="2022-11" db="EMBL/GenBank/DDBJ databases">
        <title>Centuries of genome instability and evolution in soft-shell clam transmissible cancer (bioRxiv).</title>
        <authorList>
            <person name="Hart S.F.M."/>
            <person name="Yonemitsu M.A."/>
            <person name="Giersch R.M."/>
            <person name="Beal B.F."/>
            <person name="Arriagada G."/>
            <person name="Davis B.W."/>
            <person name="Ostrander E.A."/>
            <person name="Goff S.P."/>
            <person name="Metzger M.J."/>
        </authorList>
    </citation>
    <scope>NUCLEOTIDE SEQUENCE</scope>
    <source>
        <strain evidence="11">MELC-2E11</strain>
        <tissue evidence="11">Siphon/mantle</tissue>
    </source>
</reference>
<evidence type="ECO:0000259" key="9">
    <source>
        <dbReference type="Pfam" id="PF16529"/>
    </source>
</evidence>
<dbReference type="Pfam" id="PF21289">
    <property type="entry name" value="EDC4_C"/>
    <property type="match status" value="1"/>
</dbReference>
<keyword evidence="3" id="KW-0963">Cytoplasm</keyword>
<dbReference type="Pfam" id="PF16529">
    <property type="entry name" value="Ge1_WD40"/>
    <property type="match status" value="1"/>
</dbReference>
<feature type="region of interest" description="Disordered" evidence="8">
    <location>
        <begin position="615"/>
        <end position="640"/>
    </location>
</feature>
<comment type="subcellular location">
    <subcellularLocation>
        <location evidence="1">Cytoplasm</location>
        <location evidence="1">P-body</location>
    </subcellularLocation>
</comment>
<feature type="region of interest" description="Disordered" evidence="8">
    <location>
        <begin position="489"/>
        <end position="511"/>
    </location>
</feature>
<evidence type="ECO:0000256" key="1">
    <source>
        <dbReference type="ARBA" id="ARBA00004201"/>
    </source>
</evidence>
<keyword evidence="5" id="KW-0677">Repeat</keyword>
<dbReference type="InterPro" id="IPR044938">
    <property type="entry name" value="EDC4_C_sf"/>
</dbReference>
<feature type="region of interest" description="Disordered" evidence="8">
    <location>
        <begin position="725"/>
        <end position="891"/>
    </location>
</feature>
<dbReference type="InterPro" id="IPR036322">
    <property type="entry name" value="WD40_repeat_dom_sf"/>
</dbReference>
<dbReference type="InterPro" id="IPR045152">
    <property type="entry name" value="EDC4-like"/>
</dbReference>
<dbReference type="PANTHER" id="PTHR15598:SF5">
    <property type="entry name" value="ENHANCER OF MRNA-DECAPPING PROTEIN 4"/>
    <property type="match status" value="1"/>
</dbReference>
<dbReference type="SUPFAM" id="SSF50978">
    <property type="entry name" value="WD40 repeat-like"/>
    <property type="match status" value="1"/>
</dbReference>
<feature type="domain" description="Enhancer of mRNA-decapping protein 4 C-terminal" evidence="10">
    <location>
        <begin position="1169"/>
        <end position="1289"/>
    </location>
</feature>
<proteinExistence type="inferred from homology"/>
<comment type="similarity">
    <text evidence="2">Belongs to the WD repeat EDC4 family.</text>
</comment>
<evidence type="ECO:0000256" key="7">
    <source>
        <dbReference type="PROSITE-ProRule" id="PRU00221"/>
    </source>
</evidence>
<protein>
    <submittedName>
        <fullName evidence="11">EDC4-like protein</fullName>
    </submittedName>
</protein>